<evidence type="ECO:0000259" key="13">
    <source>
        <dbReference type="PROSITE" id="PS51846"/>
    </source>
</evidence>
<evidence type="ECO:0008006" key="16">
    <source>
        <dbReference type="Google" id="ProtNLM"/>
    </source>
</evidence>
<dbReference type="GO" id="GO:0050660">
    <property type="term" value="F:flavin adenine dinucleotide binding"/>
    <property type="evidence" value="ECO:0007669"/>
    <property type="project" value="InterPro"/>
</dbReference>
<dbReference type="Pfam" id="PF03471">
    <property type="entry name" value="CorC_HlyC"/>
    <property type="match status" value="1"/>
</dbReference>
<dbReference type="InterPro" id="IPR044751">
    <property type="entry name" value="Ion_transp-like_CBS"/>
</dbReference>
<evidence type="ECO:0000256" key="4">
    <source>
        <dbReference type="ARBA" id="ARBA00022692"/>
    </source>
</evidence>
<feature type="domain" description="CBS" evidence="12">
    <location>
        <begin position="280"/>
        <end position="341"/>
    </location>
</feature>
<dbReference type="InterPro" id="IPR046342">
    <property type="entry name" value="CBS_dom_sf"/>
</dbReference>
<keyword evidence="5" id="KW-0677">Repeat</keyword>
<dbReference type="PROSITE" id="PS51846">
    <property type="entry name" value="CNNM"/>
    <property type="match status" value="1"/>
</dbReference>
<dbReference type="Proteomes" id="UP000216361">
    <property type="component" value="Unassembled WGS sequence"/>
</dbReference>
<proteinExistence type="inferred from homology"/>
<dbReference type="InterPro" id="IPR002550">
    <property type="entry name" value="CNNM"/>
</dbReference>
<dbReference type="PROSITE" id="PS51371">
    <property type="entry name" value="CBS"/>
    <property type="match status" value="2"/>
</dbReference>
<dbReference type="InterPro" id="IPR005170">
    <property type="entry name" value="Transptr-assoc_dom"/>
</dbReference>
<evidence type="ECO:0000256" key="8">
    <source>
        <dbReference type="ARBA" id="ARBA00023136"/>
    </source>
</evidence>
<organism evidence="14 15">
    <name type="scientific">Elstera cyanobacteriorum</name>
    <dbReference type="NCBI Taxonomy" id="2022747"/>
    <lineage>
        <taxon>Bacteria</taxon>
        <taxon>Pseudomonadati</taxon>
        <taxon>Pseudomonadota</taxon>
        <taxon>Alphaproteobacteria</taxon>
        <taxon>Rhodospirillales</taxon>
        <taxon>Rhodospirillaceae</taxon>
        <taxon>Elstera</taxon>
    </lineage>
</organism>
<dbReference type="InterPro" id="IPR036318">
    <property type="entry name" value="FAD-bd_PCMH-like_sf"/>
</dbReference>
<evidence type="ECO:0000259" key="12">
    <source>
        <dbReference type="PROSITE" id="PS51371"/>
    </source>
</evidence>
<evidence type="ECO:0000256" key="11">
    <source>
        <dbReference type="SAM" id="Phobius"/>
    </source>
</evidence>
<comment type="subcellular location">
    <subcellularLocation>
        <location evidence="1">Cell membrane</location>
        <topology evidence="1">Multi-pass membrane protein</topology>
    </subcellularLocation>
</comment>
<reference evidence="14 15" key="1">
    <citation type="submission" date="2017-07" db="EMBL/GenBank/DDBJ databases">
        <title>Elstera cyanobacteriorum sp. nov., a novel bacterium isolated from cyanobacterial aggregates in a eutrophic lake.</title>
        <authorList>
            <person name="Cai H."/>
        </authorList>
    </citation>
    <scope>NUCLEOTIDE SEQUENCE [LARGE SCALE GENOMIC DNA]</scope>
    <source>
        <strain evidence="14 15">TH019</strain>
    </source>
</reference>
<accession>A0A255XM71</accession>
<feature type="transmembrane region" description="Helical" evidence="11">
    <location>
        <begin position="100"/>
        <end position="120"/>
    </location>
</feature>
<comment type="similarity">
    <text evidence="2">Belongs to the UPF0053 family. Hemolysin C subfamily.</text>
</comment>
<dbReference type="Gene3D" id="3.10.580.10">
    <property type="entry name" value="CBS-domain"/>
    <property type="match status" value="1"/>
</dbReference>
<dbReference type="InterPro" id="IPR000644">
    <property type="entry name" value="CBS_dom"/>
</dbReference>
<feature type="domain" description="CBS" evidence="12">
    <location>
        <begin position="216"/>
        <end position="277"/>
    </location>
</feature>
<protein>
    <recommendedName>
        <fullName evidence="16">Hemolysin</fullName>
    </recommendedName>
</protein>
<dbReference type="PANTHER" id="PTHR43099">
    <property type="entry name" value="UPF0053 PROTEIN YRKA"/>
    <property type="match status" value="1"/>
</dbReference>
<keyword evidence="4 10" id="KW-0812">Transmembrane</keyword>
<dbReference type="SUPFAM" id="SSF56176">
    <property type="entry name" value="FAD-binding/transporter-associated domain-like"/>
    <property type="match status" value="1"/>
</dbReference>
<keyword evidence="3" id="KW-1003">Cell membrane</keyword>
<sequence>MIIKLLLVFLLILVNGLFAMGEMAVVSARKARLQRLAKTSQGARRALTLAEKPTDLLSTVQIGITLVSVITGAIGGDALSGEFAAILARNETLAPIADTLAFVLVVIGIAFVSLVLGELVPKRLGLTYPERVAAALSGLLLITSRIARPAIWLLSLCTNLVLKLIPGKESDADAVSDEEVRHLMREGAASGHFDTAEQQIVDQTLRLGDRRVSALMTPRTQIETIDLAGTPESWLAVMQNSRYSRFPIVDGAPDNIVGIVRVKDLLQKALAGEGLDLRAALRQPLYIPETAPALKVLDQFRQSGEDLALIVDEYGDLQGLVTPADLLQALIGGDPAAAHDEDPAWVQREDGSWLIDGMMPLDQVQTVTGIPEFPGADEAHVQTLGGFIMSQLKRIPEAADRVALDGFTLEVMDMDGRRVDKVLVTAPTDDD</sequence>
<evidence type="ECO:0000256" key="10">
    <source>
        <dbReference type="PROSITE-ProRule" id="PRU01193"/>
    </source>
</evidence>
<dbReference type="InterPro" id="IPR051676">
    <property type="entry name" value="UPF0053_domain"/>
</dbReference>
<keyword evidence="6 10" id="KW-1133">Transmembrane helix</keyword>
<dbReference type="RefSeq" id="WP_094409543.1">
    <property type="nucleotide sequence ID" value="NZ_BMJZ01000002.1"/>
</dbReference>
<dbReference type="PANTHER" id="PTHR43099:SF5">
    <property type="entry name" value="HLYC_CORC FAMILY TRANSPORTER"/>
    <property type="match status" value="1"/>
</dbReference>
<keyword evidence="7 9" id="KW-0129">CBS domain</keyword>
<dbReference type="AlphaFoldDB" id="A0A255XM71"/>
<evidence type="ECO:0000313" key="14">
    <source>
        <dbReference type="EMBL" id="OYQ17981.1"/>
    </source>
</evidence>
<dbReference type="Pfam" id="PF01595">
    <property type="entry name" value="CNNM"/>
    <property type="match status" value="1"/>
</dbReference>
<dbReference type="OrthoDB" id="9805314at2"/>
<name>A0A255XM71_9PROT</name>
<dbReference type="SUPFAM" id="SSF54631">
    <property type="entry name" value="CBS-domain pair"/>
    <property type="match status" value="1"/>
</dbReference>
<dbReference type="GO" id="GO:0005886">
    <property type="term" value="C:plasma membrane"/>
    <property type="evidence" value="ECO:0007669"/>
    <property type="project" value="UniProtKB-SubCell"/>
</dbReference>
<dbReference type="EMBL" id="NOXS01000033">
    <property type="protein sequence ID" value="OYQ17981.1"/>
    <property type="molecule type" value="Genomic_DNA"/>
</dbReference>
<feature type="domain" description="CNNM transmembrane" evidence="13">
    <location>
        <begin position="1"/>
        <end position="197"/>
    </location>
</feature>
<dbReference type="CDD" id="cd04590">
    <property type="entry name" value="CBS_pair_CorC_HlyC_assoc"/>
    <property type="match status" value="1"/>
</dbReference>
<keyword evidence="8 10" id="KW-0472">Membrane</keyword>
<evidence type="ECO:0000256" key="7">
    <source>
        <dbReference type="ARBA" id="ARBA00023122"/>
    </source>
</evidence>
<dbReference type="InterPro" id="IPR016169">
    <property type="entry name" value="FAD-bd_PCMH_sub2"/>
</dbReference>
<evidence type="ECO:0000256" key="6">
    <source>
        <dbReference type="ARBA" id="ARBA00022989"/>
    </source>
</evidence>
<evidence type="ECO:0000256" key="1">
    <source>
        <dbReference type="ARBA" id="ARBA00004651"/>
    </source>
</evidence>
<dbReference type="SMART" id="SM00116">
    <property type="entry name" value="CBS"/>
    <property type="match status" value="2"/>
</dbReference>
<dbReference type="SMART" id="SM01091">
    <property type="entry name" value="CorC_HlyC"/>
    <property type="match status" value="1"/>
</dbReference>
<evidence type="ECO:0000313" key="15">
    <source>
        <dbReference type="Proteomes" id="UP000216361"/>
    </source>
</evidence>
<keyword evidence="15" id="KW-1185">Reference proteome</keyword>
<gene>
    <name evidence="14" type="ORF">CHR90_13510</name>
</gene>
<dbReference type="Gene3D" id="3.30.465.10">
    <property type="match status" value="1"/>
</dbReference>
<comment type="caution">
    <text evidence="14">The sequence shown here is derived from an EMBL/GenBank/DDBJ whole genome shotgun (WGS) entry which is preliminary data.</text>
</comment>
<evidence type="ECO:0000256" key="9">
    <source>
        <dbReference type="PROSITE-ProRule" id="PRU00703"/>
    </source>
</evidence>
<evidence type="ECO:0000256" key="2">
    <source>
        <dbReference type="ARBA" id="ARBA00006446"/>
    </source>
</evidence>
<evidence type="ECO:0000256" key="3">
    <source>
        <dbReference type="ARBA" id="ARBA00022475"/>
    </source>
</evidence>
<evidence type="ECO:0000256" key="5">
    <source>
        <dbReference type="ARBA" id="ARBA00022737"/>
    </source>
</evidence>
<dbReference type="Pfam" id="PF00571">
    <property type="entry name" value="CBS"/>
    <property type="match status" value="2"/>
</dbReference>